<organism evidence="2 3">
    <name type="scientific">Cryptosporidium xiaoi</name>
    <dbReference type="NCBI Taxonomy" id="659607"/>
    <lineage>
        <taxon>Eukaryota</taxon>
        <taxon>Sar</taxon>
        <taxon>Alveolata</taxon>
        <taxon>Apicomplexa</taxon>
        <taxon>Conoidasida</taxon>
        <taxon>Coccidia</taxon>
        <taxon>Eucoccidiorida</taxon>
        <taxon>Eimeriorina</taxon>
        <taxon>Cryptosporidiidae</taxon>
        <taxon>Cryptosporidium</taxon>
    </lineage>
</organism>
<gene>
    <name evidence="2" type="ORF">RS030_162435</name>
</gene>
<dbReference type="Proteomes" id="UP001311799">
    <property type="component" value="Unassembled WGS sequence"/>
</dbReference>
<accession>A0AAV9Y0R0</accession>
<evidence type="ECO:0008006" key="4">
    <source>
        <dbReference type="Google" id="ProtNLM"/>
    </source>
</evidence>
<reference evidence="2 3" key="1">
    <citation type="submission" date="2023-10" db="EMBL/GenBank/DDBJ databases">
        <title>Comparative genomics analysis reveals potential genetic determinants of host preference in Cryptosporidium xiaoi.</title>
        <authorList>
            <person name="Xiao L."/>
            <person name="Li J."/>
        </authorList>
    </citation>
    <scope>NUCLEOTIDE SEQUENCE [LARGE SCALE GENOMIC DNA]</scope>
    <source>
        <strain evidence="2 3">52996</strain>
    </source>
</reference>
<protein>
    <recommendedName>
        <fullName evidence="4">WD repeat-containing protein</fullName>
    </recommendedName>
</protein>
<dbReference type="AlphaFoldDB" id="A0AAV9Y0R0"/>
<proteinExistence type="predicted"/>
<keyword evidence="3" id="KW-1185">Reference proteome</keyword>
<evidence type="ECO:0000313" key="2">
    <source>
        <dbReference type="EMBL" id="KAK6590399.1"/>
    </source>
</evidence>
<comment type="caution">
    <text evidence="2">The sequence shown here is derived from an EMBL/GenBank/DDBJ whole genome shotgun (WGS) entry which is preliminary data.</text>
</comment>
<evidence type="ECO:0000256" key="1">
    <source>
        <dbReference type="SAM" id="MobiDB-lite"/>
    </source>
</evidence>
<sequence length="925" mass="106813">MSEFDGNVGTFEMENNGWAVSKTDEAFVMVKDNSEPFEIKSICSIPGFRVKKSWLDYLVRLEEEEKIFLLNRECKLICCSSSSDSKIRIMNQYESFTICFEILDSNTLERIEYDFTNVHGIIKQDSKEEIEYGLNGKTGKEHEIEYLFRDLILILNTGKKLLTCKIPFYVILSIYIRETILNYRKKSNGGINNAKIDSTNSSISLSLNIPNYKKTIWIYNLENKYFECNSLISCFNVNQVRPYLVAMHKKKNGSSIYICLITPNTSEFEDSIDSEQRKDSNSLINQNAPLIVVNSTKFDIKNHELCGKIIDCGIGFYPLKKSYIWIVSLSLDSASNTNIENTSREDLSLEELSENNNKNLFTKTRIYLIETLKKDIKLRGVIETFSYCIKNLSILEARCEKFEENKGLKIRIVSSTIDPFGLICFDTFVLTETNRVERMNILSLVFMPITNKEIINNNQNDKYEIENPDCPDDNINKDIHGNNNNNIELNYSFGKGSGLNSYLRKENNNTSLSGEKKEQMEVNITTFCVIPSYIHSSLGKNILDPEISNCFPLVCCGLSNGEWRIYTLKEDMLDEQKYSKKKDIVINSSNNIGYFVLKGVHILKGNEFSLINQLENKGGSKYTKVSSSCWGFERHPNVSNLTIVACNNIGNIFSWSLEGRKRGNFQNVDKNNISQDEFKSKDINRCDSDTLKSKSVHKRISDNEIYQYKTETNSNLKTKELSECDYREKGFSDTLEILDRHIRRIDERLSKVKAQEAIISRAEKCKTFLTESRKNGGISGEKENKLNKSFVPSCANRSVSPRRGCESCNKNPENDEASNENSSNRMKIFFYKSKYDDMEHKRYRGYNRDEEHECVFQLNNHFTIKHILSPDIDTYSNDSNIENNDTFNLDNAINYESIINNWKEKNTRVLYNDILFTNYFNFSTK</sequence>
<name>A0AAV9Y0R0_9CRYT</name>
<feature type="region of interest" description="Disordered" evidence="1">
    <location>
        <begin position="796"/>
        <end position="821"/>
    </location>
</feature>
<evidence type="ECO:0000313" key="3">
    <source>
        <dbReference type="Proteomes" id="UP001311799"/>
    </source>
</evidence>
<dbReference type="EMBL" id="JAWDEY010000007">
    <property type="protein sequence ID" value="KAK6590399.1"/>
    <property type="molecule type" value="Genomic_DNA"/>
</dbReference>